<name>A0A1I7WLN3_HETBA</name>
<dbReference type="WBParaSite" id="Hba_06046">
    <property type="protein sequence ID" value="Hba_06046"/>
    <property type="gene ID" value="Hba_06046"/>
</dbReference>
<keyword evidence="1" id="KW-1185">Reference proteome</keyword>
<accession>A0A1I7WLN3</accession>
<evidence type="ECO:0000313" key="2">
    <source>
        <dbReference type="WBParaSite" id="Hba_06046"/>
    </source>
</evidence>
<organism evidence="1 2">
    <name type="scientific">Heterorhabditis bacteriophora</name>
    <name type="common">Entomopathogenic nematode worm</name>
    <dbReference type="NCBI Taxonomy" id="37862"/>
    <lineage>
        <taxon>Eukaryota</taxon>
        <taxon>Metazoa</taxon>
        <taxon>Ecdysozoa</taxon>
        <taxon>Nematoda</taxon>
        <taxon>Chromadorea</taxon>
        <taxon>Rhabditida</taxon>
        <taxon>Rhabditina</taxon>
        <taxon>Rhabditomorpha</taxon>
        <taxon>Strongyloidea</taxon>
        <taxon>Heterorhabditidae</taxon>
        <taxon>Heterorhabditis</taxon>
    </lineage>
</organism>
<protein>
    <submittedName>
        <fullName evidence="2">Uncharacterized protein</fullName>
    </submittedName>
</protein>
<dbReference type="Proteomes" id="UP000095283">
    <property type="component" value="Unplaced"/>
</dbReference>
<sequence>MEMPLIHFVIITPIPKECGNCGNNFIRTP</sequence>
<reference evidence="2" key="1">
    <citation type="submission" date="2016-11" db="UniProtKB">
        <authorList>
            <consortium name="WormBaseParasite"/>
        </authorList>
    </citation>
    <scope>IDENTIFICATION</scope>
</reference>
<dbReference type="AlphaFoldDB" id="A0A1I7WLN3"/>
<evidence type="ECO:0000313" key="1">
    <source>
        <dbReference type="Proteomes" id="UP000095283"/>
    </source>
</evidence>
<proteinExistence type="predicted"/>